<dbReference type="HAMAP" id="MF_01103">
    <property type="entry name" value="UPF0291"/>
    <property type="match status" value="1"/>
</dbReference>
<reference evidence="3 4" key="1">
    <citation type="submission" date="2019-01" db="EMBL/GenBank/DDBJ databases">
        <authorList>
            <consortium name="Pathogen Informatics"/>
        </authorList>
    </citation>
    <scope>NUCLEOTIDE SEQUENCE [LARGE SCALE GENOMIC DNA]</scope>
    <source>
        <strain evidence="3 4">NCTC10138</strain>
    </source>
</reference>
<evidence type="ECO:0000259" key="2">
    <source>
        <dbReference type="PROSITE" id="PS51819"/>
    </source>
</evidence>
<dbReference type="PANTHER" id="PTHR36110:SF2">
    <property type="entry name" value="RING-CLEAVING DIOXYGENASE MHQE-RELATED"/>
    <property type="match status" value="1"/>
</dbReference>
<dbReference type="KEGG" id="aaxa:NCTC10138_00783"/>
<dbReference type="Pfam" id="PF00903">
    <property type="entry name" value="Glyoxalase"/>
    <property type="match status" value="2"/>
</dbReference>
<dbReference type="Proteomes" id="UP000289841">
    <property type="component" value="Chromosome"/>
</dbReference>
<evidence type="ECO:0000313" key="3">
    <source>
        <dbReference type="EMBL" id="VEU80413.1"/>
    </source>
</evidence>
<dbReference type="STRING" id="1278311.GCA_000428705_01567"/>
<dbReference type="Pfam" id="PF05979">
    <property type="entry name" value="DUF896"/>
    <property type="match status" value="1"/>
</dbReference>
<gene>
    <name evidence="3" type="primary">mhqO_1</name>
    <name evidence="3" type="ORF">NCTC10138_00783</name>
</gene>
<evidence type="ECO:0000256" key="1">
    <source>
        <dbReference type="ARBA" id="ARBA00022490"/>
    </source>
</evidence>
<dbReference type="SUPFAM" id="SSF54593">
    <property type="entry name" value="Glyoxalase/Bleomycin resistance protein/Dihydroxybiphenyl dioxygenase"/>
    <property type="match status" value="1"/>
</dbReference>
<keyword evidence="1" id="KW-0963">Cytoplasm</keyword>
<keyword evidence="3" id="KW-0223">Dioxygenase</keyword>
<dbReference type="Gene3D" id="3.10.180.10">
    <property type="entry name" value="2,3-Dihydroxybiphenyl 1,2-Dioxygenase, domain 1"/>
    <property type="match status" value="2"/>
</dbReference>
<dbReference type="AlphaFoldDB" id="A0A449BD81"/>
<keyword evidence="3" id="KW-0560">Oxidoreductase</keyword>
<dbReference type="EMBL" id="LR215048">
    <property type="protein sequence ID" value="VEU80413.1"/>
    <property type="molecule type" value="Genomic_DNA"/>
</dbReference>
<evidence type="ECO:0000313" key="4">
    <source>
        <dbReference type="Proteomes" id="UP000289841"/>
    </source>
</evidence>
<protein>
    <submittedName>
        <fullName evidence="3">Ring-cleaving dioxygenase mhqO</fullName>
        <ecNumber evidence="3">1.13.11.-</ecNumber>
    </submittedName>
</protein>
<feature type="domain" description="VOC" evidence="2">
    <location>
        <begin position="153"/>
        <end position="269"/>
    </location>
</feature>
<dbReference type="GO" id="GO:0051213">
    <property type="term" value="F:dioxygenase activity"/>
    <property type="evidence" value="ECO:0007669"/>
    <property type="project" value="UniProtKB-KW"/>
</dbReference>
<dbReference type="InterPro" id="IPR029068">
    <property type="entry name" value="Glyas_Bleomycin-R_OHBP_Dase"/>
</dbReference>
<dbReference type="InterPro" id="IPR004360">
    <property type="entry name" value="Glyas_Fos-R_dOase_dom"/>
</dbReference>
<sequence>MRLKVKGIHHISGIVEHPQENIDFYTSVLGLKAVKKAVNFDNPETYHFYYSNDSADLGTIITFFPWADKAKKGLVGDGQVGVTSYMIPVGTIGYWEERLKSFKIIFEREYRFNQTFLAFEDKHGIKNELVESPLGSENEWEFNNITKDKAIKGFFGAVFYSKKTHETKDFLINILGLELVKEDELYYRFEMKNNVGKYIDLYKESQGEGRLSTGTNHHIAFSVGYDEIDDWKKFLELNGFKVSDVKNRNFFKSLYFREPGGIIIELATDKPGFKKAELDPKMEKLYLPEWFENRRTEIEEKLIPVFVEPTEELKDYPYQNKEEYELYIYHQTLLKRINELSRISKTRKLTDEEITEREELRNKYVINIRSGMTDLITTVKFEDKDGEVKDFFTMKEGDLQWKSYKEFTMLLQ</sequence>
<proteinExistence type="inferred from homology"/>
<dbReference type="InterPro" id="IPR009242">
    <property type="entry name" value="DUF896"/>
</dbReference>
<dbReference type="SUPFAM" id="SSF158221">
    <property type="entry name" value="YnzC-like"/>
    <property type="match status" value="1"/>
</dbReference>
<dbReference type="InterPro" id="IPR037523">
    <property type="entry name" value="VOC_core"/>
</dbReference>
<feature type="domain" description="VOC" evidence="2">
    <location>
        <begin position="7"/>
        <end position="132"/>
    </location>
</feature>
<organism evidence="3 4">
    <name type="scientific">Haploplasma axanthum</name>
    <name type="common">Acholeplasma axanthum</name>
    <dbReference type="NCBI Taxonomy" id="29552"/>
    <lineage>
        <taxon>Bacteria</taxon>
        <taxon>Bacillati</taxon>
        <taxon>Mycoplasmatota</taxon>
        <taxon>Mollicutes</taxon>
        <taxon>Acholeplasmatales</taxon>
        <taxon>Acholeplasmataceae</taxon>
        <taxon>Haploplasma</taxon>
    </lineage>
</organism>
<dbReference type="OrthoDB" id="9785698at2"/>
<name>A0A449BD81_HAPAX</name>
<dbReference type="PROSITE" id="PS51819">
    <property type="entry name" value="VOC"/>
    <property type="match status" value="2"/>
</dbReference>
<keyword evidence="4" id="KW-1185">Reference proteome</keyword>
<accession>A0A449BD81</accession>
<dbReference type="InterPro" id="IPR052537">
    <property type="entry name" value="Extradiol_RC_dioxygenase"/>
</dbReference>
<dbReference type="PANTHER" id="PTHR36110">
    <property type="entry name" value="RING-CLEAVING DIOXYGENASE MHQE-RELATED"/>
    <property type="match status" value="1"/>
</dbReference>
<dbReference type="Gene3D" id="1.10.287.540">
    <property type="entry name" value="Helix hairpin bin"/>
    <property type="match status" value="1"/>
</dbReference>
<dbReference type="EC" id="1.13.11.-" evidence="3"/>